<dbReference type="Gene3D" id="3.40.50.300">
    <property type="entry name" value="P-loop containing nucleotide triphosphate hydrolases"/>
    <property type="match status" value="1"/>
</dbReference>
<evidence type="ECO:0000313" key="6">
    <source>
        <dbReference type="Proteomes" id="UP001281130"/>
    </source>
</evidence>
<dbReference type="PANTHER" id="PTHR42788">
    <property type="entry name" value="TAURINE IMPORT ATP-BINDING PROTEIN-RELATED"/>
    <property type="match status" value="1"/>
</dbReference>
<dbReference type="Proteomes" id="UP001281130">
    <property type="component" value="Unassembled WGS sequence"/>
</dbReference>
<dbReference type="PANTHER" id="PTHR42788:SF2">
    <property type="entry name" value="ABC TRANSPORTER ATP-BINDING PROTEIN"/>
    <property type="match status" value="1"/>
</dbReference>
<dbReference type="SUPFAM" id="SSF52540">
    <property type="entry name" value="P-loop containing nucleoside triphosphate hydrolases"/>
    <property type="match status" value="1"/>
</dbReference>
<comment type="caution">
    <text evidence="5">The sequence shown here is derived from an EMBL/GenBank/DDBJ whole genome shotgun (WGS) entry which is preliminary data.</text>
</comment>
<evidence type="ECO:0000259" key="4">
    <source>
        <dbReference type="PROSITE" id="PS50893"/>
    </source>
</evidence>
<feature type="domain" description="ABC transporter" evidence="4">
    <location>
        <begin position="1"/>
        <end position="220"/>
    </location>
</feature>
<gene>
    <name evidence="5" type="ORF">SIL72_13930</name>
</gene>
<dbReference type="InterPro" id="IPR017871">
    <property type="entry name" value="ABC_transporter-like_CS"/>
</dbReference>
<name>A0AB35T849_RUBRA</name>
<dbReference type="InterPro" id="IPR050166">
    <property type="entry name" value="ABC_transporter_ATP-bind"/>
</dbReference>
<organism evidence="5 6">
    <name type="scientific">Rubrobacter radiotolerans</name>
    <name type="common">Arthrobacter radiotolerans</name>
    <dbReference type="NCBI Taxonomy" id="42256"/>
    <lineage>
        <taxon>Bacteria</taxon>
        <taxon>Bacillati</taxon>
        <taxon>Actinomycetota</taxon>
        <taxon>Rubrobacteria</taxon>
        <taxon>Rubrobacterales</taxon>
        <taxon>Rubrobacteraceae</taxon>
        <taxon>Rubrobacter</taxon>
    </lineage>
</organism>
<dbReference type="PROSITE" id="PS00211">
    <property type="entry name" value="ABC_TRANSPORTER_1"/>
    <property type="match status" value="1"/>
</dbReference>
<reference evidence="5" key="1">
    <citation type="submission" date="2023-11" db="EMBL/GenBank/DDBJ databases">
        <title>MicrobeMod: A computational toolkit for identifying prokaryotic methylation and restriction-modification with nanopore sequencing.</title>
        <authorList>
            <person name="Crits-Christoph A."/>
            <person name="Kang S.C."/>
            <person name="Lee H."/>
            <person name="Ostrov N."/>
        </authorList>
    </citation>
    <scope>NUCLEOTIDE SEQUENCE</scope>
    <source>
        <strain evidence="5">ATCC 51242</strain>
    </source>
</reference>
<protein>
    <submittedName>
        <fullName evidence="5">ABC transporter ATP-binding protein</fullName>
    </submittedName>
</protein>
<evidence type="ECO:0000256" key="3">
    <source>
        <dbReference type="ARBA" id="ARBA00022840"/>
    </source>
</evidence>
<dbReference type="RefSeq" id="WP_038685077.1">
    <property type="nucleotide sequence ID" value="NZ_CP007514.1"/>
</dbReference>
<dbReference type="PROSITE" id="PS50893">
    <property type="entry name" value="ABC_TRANSPORTER_2"/>
    <property type="match status" value="1"/>
</dbReference>
<proteinExistence type="predicted"/>
<dbReference type="Pfam" id="PF00005">
    <property type="entry name" value="ABC_tran"/>
    <property type="match status" value="1"/>
</dbReference>
<keyword evidence="3 5" id="KW-0067">ATP-binding</keyword>
<dbReference type="EMBL" id="JAWXXX010000001">
    <property type="protein sequence ID" value="MDX5895122.1"/>
    <property type="molecule type" value="Genomic_DNA"/>
</dbReference>
<dbReference type="SMART" id="SM00382">
    <property type="entry name" value="AAA"/>
    <property type="match status" value="1"/>
</dbReference>
<dbReference type="CDD" id="cd03293">
    <property type="entry name" value="ABC_NrtD_SsuB_transporters"/>
    <property type="match status" value="1"/>
</dbReference>
<dbReference type="InterPro" id="IPR003593">
    <property type="entry name" value="AAA+_ATPase"/>
</dbReference>
<dbReference type="GO" id="GO:0016887">
    <property type="term" value="F:ATP hydrolysis activity"/>
    <property type="evidence" value="ECO:0007669"/>
    <property type="project" value="InterPro"/>
</dbReference>
<keyword evidence="2" id="KW-0547">Nucleotide-binding</keyword>
<evidence type="ECO:0000256" key="2">
    <source>
        <dbReference type="ARBA" id="ARBA00022741"/>
    </source>
</evidence>
<evidence type="ECO:0000313" key="5">
    <source>
        <dbReference type="EMBL" id="MDX5895122.1"/>
    </source>
</evidence>
<evidence type="ECO:0000256" key="1">
    <source>
        <dbReference type="ARBA" id="ARBA00022448"/>
    </source>
</evidence>
<sequence length="238" mass="25036">MSRGGVEILAGVDLAVESGEFVALIGPSGAGKSTLLGVLSGLDAPDAGTVEKDGEPLARPDLISYMPQSDGLLPWRSVLANAALGLEATGVPRRQARTAALEALKRFGLADFAGVSPTALSGGMRSRVALLRTALLGRDVLLLDEPFGALDALTRRDLRTWLLEVREELAATIVLVTHDVDEALLLADRVVVLSRRPARVAAEVRVPFESPRSGGIETTAEFARLKGRLISLLGGEGQ</sequence>
<keyword evidence="1" id="KW-0813">Transport</keyword>
<dbReference type="InterPro" id="IPR027417">
    <property type="entry name" value="P-loop_NTPase"/>
</dbReference>
<dbReference type="InterPro" id="IPR003439">
    <property type="entry name" value="ABC_transporter-like_ATP-bd"/>
</dbReference>
<dbReference type="GO" id="GO:0005524">
    <property type="term" value="F:ATP binding"/>
    <property type="evidence" value="ECO:0007669"/>
    <property type="project" value="UniProtKB-KW"/>
</dbReference>
<dbReference type="AlphaFoldDB" id="A0AB35T849"/>
<accession>A0AB35T849</accession>